<dbReference type="EMBL" id="LR881104">
    <property type="protein sequence ID" value="CAD5236081.1"/>
    <property type="molecule type" value="Genomic_DNA"/>
</dbReference>
<gene>
    <name evidence="2" type="ORF">LLCLJKAH_00092</name>
</gene>
<organism evidence="2 3">
    <name type="scientific">Klebsiella phage vB_KvM-Eowyn</name>
    <dbReference type="NCBI Taxonomy" id="2762819"/>
    <lineage>
        <taxon>Viruses</taxon>
        <taxon>Duplodnaviria</taxon>
        <taxon>Heunggongvirae</taxon>
        <taxon>Uroviricota</taxon>
        <taxon>Caudoviricetes</taxon>
        <taxon>Chimalliviridae</taxon>
        <taxon>Eowynvirus</taxon>
        <taxon>Eowynvirus eowyn</taxon>
    </lineage>
</organism>
<sequence length="197" mass="21788">MASKEDIKMAVDLGLKAANALIGSAEEMRRGIYIDEFRQMYLPILATPGSDWSPWFRFVTDPRAVTDVYDRSGKLMYTVPAMAVPIGTQVSGDRGESYYDKIQRVMLVARNNPKAASAMQEQAMHDAVVGGGGNKHILDNRIKLNKILVAEGYPPLPIPGTNGFTGITEKDTQPNTENQTKNETLAKAKYTDEYDEL</sequence>
<feature type="compositionally biased region" description="Basic and acidic residues" evidence="1">
    <location>
        <begin position="184"/>
        <end position="197"/>
    </location>
</feature>
<feature type="compositionally biased region" description="Polar residues" evidence="1">
    <location>
        <begin position="173"/>
        <end position="183"/>
    </location>
</feature>
<evidence type="ECO:0000313" key="3">
    <source>
        <dbReference type="Proteomes" id="UP000596247"/>
    </source>
</evidence>
<keyword evidence="3" id="KW-1185">Reference proteome</keyword>
<evidence type="ECO:0000256" key="1">
    <source>
        <dbReference type="SAM" id="MobiDB-lite"/>
    </source>
</evidence>
<evidence type="ECO:0000313" key="2">
    <source>
        <dbReference type="EMBL" id="CAD5236081.1"/>
    </source>
</evidence>
<dbReference type="Proteomes" id="UP000596247">
    <property type="component" value="Chromosome"/>
</dbReference>
<feature type="region of interest" description="Disordered" evidence="1">
    <location>
        <begin position="166"/>
        <end position="197"/>
    </location>
</feature>
<protein>
    <submittedName>
        <fullName evidence="2">Uncharacterized protein</fullName>
    </submittedName>
</protein>
<reference evidence="2 3" key="1">
    <citation type="submission" date="2020-09" db="EMBL/GenBank/DDBJ databases">
        <authorList>
            <person name="Jameson E."/>
        </authorList>
    </citation>
    <scope>NUCLEOTIDE SEQUENCE [LARGE SCALE GENOMIC DNA]</scope>
</reference>
<proteinExistence type="predicted"/>
<name>A0A7R8MJH9_9CAUD</name>
<accession>A0A7R8MJH9</accession>